<dbReference type="SUPFAM" id="SSF49363">
    <property type="entry name" value="Purple acid phosphatase, N-terminal domain"/>
    <property type="match status" value="1"/>
</dbReference>
<dbReference type="GO" id="GO:0046872">
    <property type="term" value="F:metal ion binding"/>
    <property type="evidence" value="ECO:0007669"/>
    <property type="project" value="InterPro"/>
</dbReference>
<evidence type="ECO:0000313" key="1">
    <source>
        <dbReference type="EMBL" id="KAK1401824.1"/>
    </source>
</evidence>
<protein>
    <submittedName>
        <fullName evidence="1">Uncharacterized protein</fullName>
    </submittedName>
</protein>
<reference evidence="1" key="2">
    <citation type="submission" date="2023-05" db="EMBL/GenBank/DDBJ databases">
        <authorList>
            <person name="Schelkunov M.I."/>
        </authorList>
    </citation>
    <scope>NUCLEOTIDE SEQUENCE</scope>
    <source>
        <strain evidence="1">Hsosn_3</strain>
        <tissue evidence="1">Leaf</tissue>
    </source>
</reference>
<sequence length="254" mass="28326">MYVNLIALIPVVGPRVLQKGGDECNTDKIQSQFQQPKLRYNVINNMYAFTNTREYQIGKNIKPLDPKSVASVVRYGEMNSSLNHEAKGDSLIYSQLYPYEGLRNYTSGIIHHVRLTDATHLFVQFHLLSFRTMPVSGPTSYPKKIAVLGDLVGDVITDPTTGLVADFACEVEITECEPLPDGRFFLEAMAKCSNPIPCSTFNNDGSIYAYAVCYDWSKGAENHNPSTAKTCIYLHTTQESEVKSKPRVTTGGRR</sequence>
<gene>
    <name evidence="1" type="ORF">POM88_001429</name>
</gene>
<dbReference type="GO" id="GO:0003993">
    <property type="term" value="F:acid phosphatase activity"/>
    <property type="evidence" value="ECO:0007669"/>
    <property type="project" value="InterPro"/>
</dbReference>
<dbReference type="Gene3D" id="2.130.10.10">
    <property type="entry name" value="YVTN repeat-like/Quinoprotein amine dehydrogenase"/>
    <property type="match status" value="1"/>
</dbReference>
<dbReference type="Gene3D" id="2.60.40.380">
    <property type="entry name" value="Purple acid phosphatase-like, N-terminal"/>
    <property type="match status" value="1"/>
</dbReference>
<dbReference type="InterPro" id="IPR015943">
    <property type="entry name" value="WD40/YVTN_repeat-like_dom_sf"/>
</dbReference>
<reference evidence="1" key="1">
    <citation type="submission" date="2023-02" db="EMBL/GenBank/DDBJ databases">
        <title>Genome of toxic invasive species Heracleum sosnowskyi carries increased number of genes despite the absence of recent whole-genome duplications.</title>
        <authorList>
            <person name="Schelkunov M."/>
            <person name="Shtratnikova V."/>
            <person name="Makarenko M."/>
            <person name="Klepikova A."/>
            <person name="Omelchenko D."/>
            <person name="Novikova G."/>
            <person name="Obukhova E."/>
            <person name="Bogdanov V."/>
            <person name="Penin A."/>
            <person name="Logacheva M."/>
        </authorList>
    </citation>
    <scope>NUCLEOTIDE SEQUENCE</scope>
    <source>
        <strain evidence="1">Hsosn_3</strain>
        <tissue evidence="1">Leaf</tissue>
    </source>
</reference>
<dbReference type="Proteomes" id="UP001237642">
    <property type="component" value="Unassembled WGS sequence"/>
</dbReference>
<keyword evidence="2" id="KW-1185">Reference proteome</keyword>
<accession>A0AAD8N9M9</accession>
<dbReference type="EMBL" id="JAUIZM010000001">
    <property type="protein sequence ID" value="KAK1401824.1"/>
    <property type="molecule type" value="Genomic_DNA"/>
</dbReference>
<comment type="caution">
    <text evidence="1">The sequence shown here is derived from an EMBL/GenBank/DDBJ whole genome shotgun (WGS) entry which is preliminary data.</text>
</comment>
<dbReference type="InterPro" id="IPR008963">
    <property type="entry name" value="Purple_acid_Pase-like_N"/>
</dbReference>
<organism evidence="1 2">
    <name type="scientific">Heracleum sosnowskyi</name>
    <dbReference type="NCBI Taxonomy" id="360622"/>
    <lineage>
        <taxon>Eukaryota</taxon>
        <taxon>Viridiplantae</taxon>
        <taxon>Streptophyta</taxon>
        <taxon>Embryophyta</taxon>
        <taxon>Tracheophyta</taxon>
        <taxon>Spermatophyta</taxon>
        <taxon>Magnoliopsida</taxon>
        <taxon>eudicotyledons</taxon>
        <taxon>Gunneridae</taxon>
        <taxon>Pentapetalae</taxon>
        <taxon>asterids</taxon>
        <taxon>campanulids</taxon>
        <taxon>Apiales</taxon>
        <taxon>Apiaceae</taxon>
        <taxon>Apioideae</taxon>
        <taxon>apioid superclade</taxon>
        <taxon>Tordylieae</taxon>
        <taxon>Tordyliinae</taxon>
        <taxon>Heracleum</taxon>
    </lineage>
</organism>
<name>A0AAD8N9M9_9APIA</name>
<proteinExistence type="predicted"/>
<evidence type="ECO:0000313" key="2">
    <source>
        <dbReference type="Proteomes" id="UP001237642"/>
    </source>
</evidence>
<dbReference type="AlphaFoldDB" id="A0AAD8N9M9"/>